<feature type="region of interest" description="Disordered" evidence="1">
    <location>
        <begin position="195"/>
        <end position="215"/>
    </location>
</feature>
<sequence length="215" mass="22311">MRAFSLPDWAFYPLAGLLAAGLVALAMLVRPAGTEPVVQGGRFTVQGPALSNFIPGPGTRVSFMPDYPGGAVARAGSDASLEAAGALSAGVGLVVPPAFEAAVVGQPIRVTFEIQAMDDTLEEVRIGYFTVSTGDSGWRAVPVSERFETVSFDWQVPADAALNENEWVGIWPDPEGLGRDVLVRRVVIEILAGQGSSPGGAGPARRAAGAAPPRE</sequence>
<dbReference type="AlphaFoldDB" id="A0A4S2H4V0"/>
<evidence type="ECO:0000256" key="1">
    <source>
        <dbReference type="SAM" id="MobiDB-lite"/>
    </source>
</evidence>
<dbReference type="Proteomes" id="UP000308054">
    <property type="component" value="Unassembled WGS sequence"/>
</dbReference>
<dbReference type="RefSeq" id="WP_135994830.1">
    <property type="nucleotide sequence ID" value="NZ_CP071057.1"/>
</dbReference>
<feature type="compositionally biased region" description="Low complexity" evidence="1">
    <location>
        <begin position="203"/>
        <end position="215"/>
    </location>
</feature>
<organism evidence="2 3">
    <name type="scientific">Marinicauda algicola</name>
    <dbReference type="NCBI Taxonomy" id="2029849"/>
    <lineage>
        <taxon>Bacteria</taxon>
        <taxon>Pseudomonadati</taxon>
        <taxon>Pseudomonadota</taxon>
        <taxon>Alphaproteobacteria</taxon>
        <taxon>Maricaulales</taxon>
        <taxon>Maricaulaceae</taxon>
        <taxon>Marinicauda</taxon>
    </lineage>
</organism>
<comment type="caution">
    <text evidence="2">The sequence shown here is derived from an EMBL/GenBank/DDBJ whole genome shotgun (WGS) entry which is preliminary data.</text>
</comment>
<dbReference type="EMBL" id="SRXW01000001">
    <property type="protein sequence ID" value="TGY90332.1"/>
    <property type="molecule type" value="Genomic_DNA"/>
</dbReference>
<evidence type="ECO:0000313" key="3">
    <source>
        <dbReference type="Proteomes" id="UP000308054"/>
    </source>
</evidence>
<proteinExistence type="predicted"/>
<reference evidence="2 3" key="1">
    <citation type="journal article" date="2017" name="Int. J. Syst. Evol. Microbiol.">
        <title>Marinicauda algicola sp. nov., isolated from a marine red alga Rhodosorus marinus.</title>
        <authorList>
            <person name="Jeong S.E."/>
            <person name="Jeon S.H."/>
            <person name="Chun B.H."/>
            <person name="Kim D.W."/>
            <person name="Jeon C.O."/>
        </authorList>
    </citation>
    <scope>NUCLEOTIDE SEQUENCE [LARGE SCALE GENOMIC DNA]</scope>
    <source>
        <strain evidence="2 3">JCM 31718</strain>
    </source>
</reference>
<accession>A0A4S2H4V0</accession>
<evidence type="ECO:0000313" key="2">
    <source>
        <dbReference type="EMBL" id="TGY90332.1"/>
    </source>
</evidence>
<dbReference type="OrthoDB" id="7628405at2"/>
<name>A0A4S2H4V0_9PROT</name>
<keyword evidence="3" id="KW-1185">Reference proteome</keyword>
<protein>
    <submittedName>
        <fullName evidence="2">Uncharacterized protein</fullName>
    </submittedName>
</protein>
<gene>
    <name evidence="2" type="ORF">E5163_04180</name>
</gene>